<dbReference type="EMBL" id="JABBGM010000002">
    <property type="protein sequence ID" value="NML93058.1"/>
    <property type="molecule type" value="Genomic_DNA"/>
</dbReference>
<evidence type="ECO:0000313" key="3">
    <source>
        <dbReference type="Proteomes" id="UP000583556"/>
    </source>
</evidence>
<gene>
    <name evidence="2" type="ORF">HHL27_05175</name>
</gene>
<proteinExistence type="predicted"/>
<comment type="caution">
    <text evidence="2">The sequence shown here is derived from an EMBL/GenBank/DDBJ whole genome shotgun (WGS) entry which is preliminary data.</text>
</comment>
<evidence type="ECO:0008006" key="4">
    <source>
        <dbReference type="Google" id="ProtNLM"/>
    </source>
</evidence>
<evidence type="ECO:0000313" key="2">
    <source>
        <dbReference type="EMBL" id="NML93058.1"/>
    </source>
</evidence>
<name>A0A7Y0BMS8_9SPHN</name>
<dbReference type="AlphaFoldDB" id="A0A7Y0BMS8"/>
<keyword evidence="1" id="KW-1133">Transmembrane helix</keyword>
<evidence type="ECO:0000256" key="1">
    <source>
        <dbReference type="SAM" id="Phobius"/>
    </source>
</evidence>
<keyword evidence="3" id="KW-1185">Reference proteome</keyword>
<organism evidence="2 3">
    <name type="scientific">Novosphingobium olei</name>
    <dbReference type="NCBI Taxonomy" id="2728851"/>
    <lineage>
        <taxon>Bacteria</taxon>
        <taxon>Pseudomonadati</taxon>
        <taxon>Pseudomonadota</taxon>
        <taxon>Alphaproteobacteria</taxon>
        <taxon>Sphingomonadales</taxon>
        <taxon>Sphingomonadaceae</taxon>
        <taxon>Novosphingobium</taxon>
    </lineage>
</organism>
<accession>A0A7Y0BMS8</accession>
<sequence length="152" mass="15284">MLALMTSAAARRNGAAMRGLRAILLRNRTLAMALVALALAMRALIPAGFMPGKTATSSFTVLVCADATGLHSPMTITVAKHGAPAQAPEQAKANEHCAFAGLGMAALSGADPALLAAAIAFLVALGFGPVALPALRRAPRILPPPCGPPALS</sequence>
<dbReference type="Proteomes" id="UP000583556">
    <property type="component" value="Unassembled WGS sequence"/>
</dbReference>
<reference evidence="2 3" key="1">
    <citation type="submission" date="2020-04" db="EMBL/GenBank/DDBJ databases">
        <title>Novosphingobium sp. TW-4 isolated from soil.</title>
        <authorList>
            <person name="Dahal R.H."/>
            <person name="Chaudhary D.K."/>
        </authorList>
    </citation>
    <scope>NUCLEOTIDE SEQUENCE [LARGE SCALE GENOMIC DNA]</scope>
    <source>
        <strain evidence="2 3">TW-4</strain>
    </source>
</reference>
<feature type="transmembrane region" description="Helical" evidence="1">
    <location>
        <begin position="113"/>
        <end position="135"/>
    </location>
</feature>
<protein>
    <recommendedName>
        <fullName evidence="4">DUF2946 domain-containing protein</fullName>
    </recommendedName>
</protein>
<keyword evidence="1" id="KW-0812">Transmembrane</keyword>
<keyword evidence="1" id="KW-0472">Membrane</keyword>